<reference evidence="2" key="1">
    <citation type="submission" date="2017-03" db="EMBL/GenBank/DDBJ databases">
        <authorList>
            <person name="Monnet C."/>
        </authorList>
    </citation>
    <scope>NUCLEOTIDE SEQUENCE [LARGE SCALE GENOMIC DNA]</scope>
    <source>
        <strain evidence="2">SJ5-8</strain>
    </source>
</reference>
<name>A0A2H1L908_9MICO</name>
<organism evidence="1 2">
    <name type="scientific">Brevibacterium jeotgali</name>
    <dbReference type="NCBI Taxonomy" id="1262550"/>
    <lineage>
        <taxon>Bacteria</taxon>
        <taxon>Bacillati</taxon>
        <taxon>Actinomycetota</taxon>
        <taxon>Actinomycetes</taxon>
        <taxon>Micrococcales</taxon>
        <taxon>Brevibacteriaceae</taxon>
        <taxon>Brevibacterium</taxon>
    </lineage>
</organism>
<gene>
    <name evidence="1" type="ORF">BJEO58_02521</name>
</gene>
<protein>
    <submittedName>
        <fullName evidence="1">Uncharacterized protein</fullName>
    </submittedName>
</protein>
<sequence length="55" mass="6143">MHVRTHRCHAPRAVLRGGFLMPISLAQGLNSDAPFHGADLQRRTWLRHGDDSVAL</sequence>
<accession>A0A2H1L908</accession>
<evidence type="ECO:0000313" key="1">
    <source>
        <dbReference type="EMBL" id="SMY12913.1"/>
    </source>
</evidence>
<dbReference type="Proteomes" id="UP000234462">
    <property type="component" value="Unassembled WGS sequence"/>
</dbReference>
<dbReference type="AlphaFoldDB" id="A0A2H1L908"/>
<evidence type="ECO:0000313" key="2">
    <source>
        <dbReference type="Proteomes" id="UP000234462"/>
    </source>
</evidence>
<proteinExistence type="predicted"/>
<dbReference type="EMBL" id="FXZM01000013">
    <property type="protein sequence ID" value="SMY12913.1"/>
    <property type="molecule type" value="Genomic_DNA"/>
</dbReference>
<keyword evidence="2" id="KW-1185">Reference proteome</keyword>